<dbReference type="STRING" id="4533.J3M756"/>
<feature type="coiled-coil region" evidence="15">
    <location>
        <begin position="194"/>
        <end position="242"/>
    </location>
</feature>
<evidence type="ECO:0000256" key="7">
    <source>
        <dbReference type="ARBA" id="ARBA00023015"/>
    </source>
</evidence>
<keyword evidence="9 17" id="KW-0472">Membrane</keyword>
<evidence type="ECO:0000256" key="13">
    <source>
        <dbReference type="ARBA" id="ARBA00023242"/>
    </source>
</evidence>
<keyword evidence="11" id="KW-0325">Glycoprotein</keyword>
<keyword evidence="15" id="KW-0175">Coiled coil</keyword>
<evidence type="ECO:0000256" key="9">
    <source>
        <dbReference type="ARBA" id="ARBA00023136"/>
    </source>
</evidence>
<dbReference type="GO" id="GO:0005634">
    <property type="term" value="C:nucleus"/>
    <property type="evidence" value="ECO:0007669"/>
    <property type="project" value="UniProtKB-SubCell"/>
</dbReference>
<feature type="region of interest" description="Disordered" evidence="16">
    <location>
        <begin position="284"/>
        <end position="320"/>
    </location>
</feature>
<feature type="compositionally biased region" description="Polar residues" evidence="16">
    <location>
        <begin position="573"/>
        <end position="596"/>
    </location>
</feature>
<dbReference type="PANTHER" id="PTHR47416">
    <property type="entry name" value="BASIC-LEUCINE ZIPPER TRANSCRIPTION FACTOR F-RELATED"/>
    <property type="match status" value="1"/>
</dbReference>
<keyword evidence="10" id="KW-0804">Transcription</keyword>
<evidence type="ECO:0000256" key="8">
    <source>
        <dbReference type="ARBA" id="ARBA00023125"/>
    </source>
</evidence>
<feature type="compositionally biased region" description="Basic and acidic residues" evidence="16">
    <location>
        <begin position="302"/>
        <end position="314"/>
    </location>
</feature>
<feature type="compositionally biased region" description="Basic and acidic residues" evidence="16">
    <location>
        <begin position="116"/>
        <end position="129"/>
    </location>
</feature>
<comment type="subcellular location">
    <subcellularLocation>
        <location evidence="2">Endoplasmic reticulum membrane</location>
        <topology evidence="2">Single-pass membrane protein</topology>
    </subcellularLocation>
    <subcellularLocation>
        <location evidence="1">Nucleus</location>
    </subcellularLocation>
</comment>
<dbReference type="Pfam" id="PF00170">
    <property type="entry name" value="bZIP_1"/>
    <property type="match status" value="1"/>
</dbReference>
<feature type="transmembrane region" description="Helical" evidence="17">
    <location>
        <begin position="323"/>
        <end position="345"/>
    </location>
</feature>
<evidence type="ECO:0000313" key="19">
    <source>
        <dbReference type="EnsemblPlants" id="OB05G24300.1"/>
    </source>
</evidence>
<dbReference type="SMART" id="SM00338">
    <property type="entry name" value="BRLZ"/>
    <property type="match status" value="1"/>
</dbReference>
<evidence type="ECO:0000256" key="5">
    <source>
        <dbReference type="ARBA" id="ARBA00022824"/>
    </source>
</evidence>
<dbReference type="eggNOG" id="ENOG502QQUV">
    <property type="taxonomic scope" value="Eukaryota"/>
</dbReference>
<dbReference type="Proteomes" id="UP000006038">
    <property type="component" value="Chromosome 5"/>
</dbReference>
<keyword evidence="4 17" id="KW-0812">Transmembrane</keyword>
<dbReference type="GO" id="GO:0003677">
    <property type="term" value="F:DNA binding"/>
    <property type="evidence" value="ECO:0007669"/>
    <property type="project" value="UniProtKB-KW"/>
</dbReference>
<evidence type="ECO:0000256" key="15">
    <source>
        <dbReference type="SAM" id="Coils"/>
    </source>
</evidence>
<evidence type="ECO:0000256" key="6">
    <source>
        <dbReference type="ARBA" id="ARBA00022989"/>
    </source>
</evidence>
<keyword evidence="7" id="KW-0805">Transcription regulation</keyword>
<evidence type="ECO:0000256" key="16">
    <source>
        <dbReference type="SAM" id="MobiDB-lite"/>
    </source>
</evidence>
<accession>J3M756</accession>
<evidence type="ECO:0000256" key="4">
    <source>
        <dbReference type="ARBA" id="ARBA00022692"/>
    </source>
</evidence>
<feature type="region of interest" description="Disordered" evidence="16">
    <location>
        <begin position="571"/>
        <end position="596"/>
    </location>
</feature>
<evidence type="ECO:0000313" key="20">
    <source>
        <dbReference type="Proteomes" id="UP000006038"/>
    </source>
</evidence>
<evidence type="ECO:0000256" key="12">
    <source>
        <dbReference type="ARBA" id="ARBA00023230"/>
    </source>
</evidence>
<keyword evidence="13" id="KW-0539">Nucleus</keyword>
<comment type="similarity">
    <text evidence="3">Belongs to the bZIP family.</text>
</comment>
<dbReference type="EnsemblPlants" id="OB05G24300.1">
    <property type="protein sequence ID" value="OB05G24300.1"/>
    <property type="gene ID" value="OB05G24300"/>
</dbReference>
<evidence type="ECO:0000256" key="11">
    <source>
        <dbReference type="ARBA" id="ARBA00023180"/>
    </source>
</evidence>
<evidence type="ECO:0000256" key="10">
    <source>
        <dbReference type="ARBA" id="ARBA00023163"/>
    </source>
</evidence>
<dbReference type="InterPro" id="IPR004827">
    <property type="entry name" value="bZIP"/>
</dbReference>
<feature type="region of interest" description="Disordered" evidence="16">
    <location>
        <begin position="77"/>
        <end position="183"/>
    </location>
</feature>
<evidence type="ECO:0000256" key="1">
    <source>
        <dbReference type="ARBA" id="ARBA00004123"/>
    </source>
</evidence>
<evidence type="ECO:0000256" key="17">
    <source>
        <dbReference type="SAM" id="Phobius"/>
    </source>
</evidence>
<dbReference type="SUPFAM" id="SSF57959">
    <property type="entry name" value="Leucine zipper domain"/>
    <property type="match status" value="1"/>
</dbReference>
<dbReference type="GO" id="GO:0005789">
    <property type="term" value="C:endoplasmic reticulum membrane"/>
    <property type="evidence" value="ECO:0007669"/>
    <property type="project" value="UniProtKB-SubCell"/>
</dbReference>
<evidence type="ECO:0000256" key="2">
    <source>
        <dbReference type="ARBA" id="ARBA00004389"/>
    </source>
</evidence>
<dbReference type="GO" id="GO:0006986">
    <property type="term" value="P:response to unfolded protein"/>
    <property type="evidence" value="ECO:0007669"/>
    <property type="project" value="UniProtKB-KW"/>
</dbReference>
<feature type="domain" description="BZIP" evidence="18">
    <location>
        <begin position="183"/>
        <end position="243"/>
    </location>
</feature>
<keyword evidence="5" id="KW-0256">Endoplasmic reticulum</keyword>
<dbReference type="CDD" id="cd14704">
    <property type="entry name" value="bZIP_HY5-like"/>
    <property type="match status" value="1"/>
</dbReference>
<dbReference type="GO" id="GO:0034976">
    <property type="term" value="P:response to endoplasmic reticulum stress"/>
    <property type="evidence" value="ECO:0007669"/>
    <property type="project" value="EnsemblPlants"/>
</dbReference>
<dbReference type="PANTHER" id="PTHR47416:SF3">
    <property type="entry name" value="BZIP TRANSCRIPTION FACTOR 17-RELATED"/>
    <property type="match status" value="1"/>
</dbReference>
<evidence type="ECO:0000259" key="18">
    <source>
        <dbReference type="PROSITE" id="PS50217"/>
    </source>
</evidence>
<feature type="compositionally biased region" description="Low complexity" evidence="16">
    <location>
        <begin position="85"/>
        <end position="114"/>
    </location>
</feature>
<dbReference type="GO" id="GO:0003700">
    <property type="term" value="F:DNA-binding transcription factor activity"/>
    <property type="evidence" value="ECO:0007669"/>
    <property type="project" value="InterPro"/>
</dbReference>
<dbReference type="Gramene" id="OB05G24300.1">
    <property type="protein sequence ID" value="OB05G24300.1"/>
    <property type="gene ID" value="OB05G24300"/>
</dbReference>
<dbReference type="FunFam" id="1.20.5.170:FF:000085">
    <property type="entry name" value="bZIP transcription factor 49"/>
    <property type="match status" value="1"/>
</dbReference>
<sequence length="657" mass="70280">MERDVRGMGWTIFVHHVSPCSISTSESRFPPLGVLFLFPETIPLIFKSNRDLPLGAFDGLDFDLPGDFSVEDFLLRSPERDDSGEGSAAGSGPTASPSSSPTTSASNSAVANGSCEVKHEESDEGRSGADPKWSLKRKQSSPGLSSDVAKCRRSGDGDVSPSASASRTAVDSDEGGTVCEEEDKRRAARLMRNRESAQLSRQRKKRYVEELEDKVKSMNSVINDLNSRISFVMAENATLRQQLSGGSANLPPPGVYPPPIPGMHFPWVPPGYAMRPHGSHVPLVPIPRLKPQQPVPASKVAKKPESKKSGENKNKTKTKTKKVASVSLLGLLLIMLVFGAFIPGFNHNFGMGGQSDNVVFRNFGQSHARVLSVSSQDKSGLNNSEMFGVDVGKMAGNADGPGKKHQPAQNSSEILPALLYVPRNGKHVKINGNLIIHSVLASEKAVAHKASKGDSDQSAKDHKETSVAIARYLSLPGRDMNRQETPSADGPLPQWFREGMAGPILNSGMCSEVFQFDISAASSNPGGVIPASPIVNSSSVNATEKIPAHSAAYQGKLKNRRVMYNEAIPLTGKTANNTEPFNRTSESSSKLPDSKPASSVVVSVLADPREAGNGDGDPRVSPKPLSKIFVVVLVDGARYVTYSCTLPFKSASPHLVN</sequence>
<dbReference type="AlphaFoldDB" id="J3M756"/>
<name>J3M756_ORYBR</name>
<reference evidence="19" key="2">
    <citation type="submission" date="2013-04" db="UniProtKB">
        <authorList>
            <consortium name="EnsemblPlants"/>
        </authorList>
    </citation>
    <scope>IDENTIFICATION</scope>
</reference>
<keyword evidence="20" id="KW-1185">Reference proteome</keyword>
<keyword evidence="8" id="KW-0238">DNA-binding</keyword>
<dbReference type="OMA" id="FNHNFGM"/>
<dbReference type="Gene3D" id="1.20.5.170">
    <property type="match status" value="1"/>
</dbReference>
<organism evidence="19">
    <name type="scientific">Oryza brachyantha</name>
    <name type="common">malo sina</name>
    <dbReference type="NCBI Taxonomy" id="4533"/>
    <lineage>
        <taxon>Eukaryota</taxon>
        <taxon>Viridiplantae</taxon>
        <taxon>Streptophyta</taxon>
        <taxon>Embryophyta</taxon>
        <taxon>Tracheophyta</taxon>
        <taxon>Spermatophyta</taxon>
        <taxon>Magnoliopsida</taxon>
        <taxon>Liliopsida</taxon>
        <taxon>Poales</taxon>
        <taxon>Poaceae</taxon>
        <taxon>BOP clade</taxon>
        <taxon>Oryzoideae</taxon>
        <taxon>Oryzeae</taxon>
        <taxon>Oryzinae</taxon>
        <taxon>Oryza</taxon>
    </lineage>
</organism>
<comment type="function">
    <text evidence="14">Transcription factor involved in endoplasmic reticulum (ER) stress response. Acts as a ER stress sensor and activates the transcription factor BZIP50 and the chaperone BIP1.</text>
</comment>
<keyword evidence="12" id="KW-0834">Unfolded protein response</keyword>
<proteinExistence type="inferred from homology"/>
<keyword evidence="6 17" id="KW-1133">Transmembrane helix</keyword>
<evidence type="ECO:0000256" key="3">
    <source>
        <dbReference type="ARBA" id="ARBA00007163"/>
    </source>
</evidence>
<evidence type="ECO:0000256" key="14">
    <source>
        <dbReference type="ARBA" id="ARBA00056763"/>
    </source>
</evidence>
<reference evidence="19" key="1">
    <citation type="journal article" date="2013" name="Nat. Commun.">
        <title>Whole-genome sequencing of Oryza brachyantha reveals mechanisms underlying Oryza genome evolution.</title>
        <authorList>
            <person name="Chen J."/>
            <person name="Huang Q."/>
            <person name="Gao D."/>
            <person name="Wang J."/>
            <person name="Lang Y."/>
            <person name="Liu T."/>
            <person name="Li B."/>
            <person name="Bai Z."/>
            <person name="Luis Goicoechea J."/>
            <person name="Liang C."/>
            <person name="Chen C."/>
            <person name="Zhang W."/>
            <person name="Sun S."/>
            <person name="Liao Y."/>
            <person name="Zhang X."/>
            <person name="Yang L."/>
            <person name="Song C."/>
            <person name="Wang M."/>
            <person name="Shi J."/>
            <person name="Liu G."/>
            <person name="Liu J."/>
            <person name="Zhou H."/>
            <person name="Zhou W."/>
            <person name="Yu Q."/>
            <person name="An N."/>
            <person name="Chen Y."/>
            <person name="Cai Q."/>
            <person name="Wang B."/>
            <person name="Liu B."/>
            <person name="Min J."/>
            <person name="Huang Y."/>
            <person name="Wu H."/>
            <person name="Li Z."/>
            <person name="Zhang Y."/>
            <person name="Yin Y."/>
            <person name="Song W."/>
            <person name="Jiang J."/>
            <person name="Jackson S.A."/>
            <person name="Wing R.A."/>
            <person name="Wang J."/>
            <person name="Chen M."/>
        </authorList>
    </citation>
    <scope>NUCLEOTIDE SEQUENCE [LARGE SCALE GENOMIC DNA]</scope>
    <source>
        <strain evidence="19">cv. IRGC 101232</strain>
    </source>
</reference>
<dbReference type="InterPro" id="IPR046347">
    <property type="entry name" value="bZIP_sf"/>
</dbReference>
<dbReference type="HOGENOM" id="CLU_018118_2_0_1"/>
<dbReference type="PROSITE" id="PS50217">
    <property type="entry name" value="BZIP"/>
    <property type="match status" value="1"/>
</dbReference>
<protein>
    <recommendedName>
        <fullName evidence="18">BZIP domain-containing protein</fullName>
    </recommendedName>
</protein>